<evidence type="ECO:0000313" key="1">
    <source>
        <dbReference type="EMBL" id="MBZ2166346.1"/>
    </source>
</evidence>
<reference evidence="2" key="1">
    <citation type="journal article" date="2022" name="Microbiol. Resour. Announc.">
        <title>Draft Genome Sequence of a Methanogenic Archaeon from West Spitsbergen Permafrost.</title>
        <authorList>
            <person name="Trubitsyn V."/>
            <person name="Rivkina E."/>
            <person name="Shcherbakova V."/>
        </authorList>
    </citation>
    <scope>NUCLEOTIDE SEQUENCE [LARGE SCALE GENOMIC DNA]</scope>
    <source>
        <strain evidence="2">VT</strain>
    </source>
</reference>
<proteinExistence type="predicted"/>
<gene>
    <name evidence="1" type="ORF">K8N75_09885</name>
</gene>
<accession>A0A8T5UWS3</accession>
<comment type="caution">
    <text evidence="1">The sequence shown here is derived from an EMBL/GenBank/DDBJ whole genome shotgun (WGS) entry which is preliminary data.</text>
</comment>
<organism evidence="1 2">
    <name type="scientific">Methanobacterium spitsbergense</name>
    <dbReference type="NCBI Taxonomy" id="2874285"/>
    <lineage>
        <taxon>Archaea</taxon>
        <taxon>Methanobacteriati</taxon>
        <taxon>Methanobacteriota</taxon>
        <taxon>Methanomada group</taxon>
        <taxon>Methanobacteria</taxon>
        <taxon>Methanobacteriales</taxon>
        <taxon>Methanobacteriaceae</taxon>
        <taxon>Methanobacterium</taxon>
    </lineage>
</organism>
<evidence type="ECO:0000313" key="2">
    <source>
        <dbReference type="Proteomes" id="UP000825933"/>
    </source>
</evidence>
<dbReference type="RefSeq" id="WP_223791898.1">
    <property type="nucleotide sequence ID" value="NZ_JAIOUQ010000011.1"/>
</dbReference>
<protein>
    <submittedName>
        <fullName evidence="1">Uncharacterized protein</fullName>
    </submittedName>
</protein>
<name>A0A8T5UWS3_9EURY</name>
<dbReference type="Proteomes" id="UP000825933">
    <property type="component" value="Unassembled WGS sequence"/>
</dbReference>
<dbReference type="AlphaFoldDB" id="A0A8T5UWS3"/>
<dbReference type="EMBL" id="JAIOUQ010000011">
    <property type="protein sequence ID" value="MBZ2166346.1"/>
    <property type="molecule type" value="Genomic_DNA"/>
</dbReference>
<keyword evidence="2" id="KW-1185">Reference proteome</keyword>
<sequence>MFKEKIEALNKELELLNKRKRRITLDLEDKRKCYMVTHMKKTDWECFLKYTENEILYKEGELHNLNHLQSLLRD</sequence>